<feature type="transmembrane region" description="Helical" evidence="2">
    <location>
        <begin position="25"/>
        <end position="45"/>
    </location>
</feature>
<gene>
    <name evidence="3" type="ORF">BIW11_07549</name>
</gene>
<accession>A0A1V9XTV6</accession>
<feature type="region of interest" description="Disordered" evidence="1">
    <location>
        <begin position="1"/>
        <end position="22"/>
    </location>
</feature>
<sequence length="105" mass="11422">MSSRRRSSLVAVHADKGRGEQEGSVPLSGMLILLLVLAGIAAIWINESRVSESADSKAEGGEAKEGGPRIIIFSPPIQPSTNHHFPLHFLSYNNFSYHYTSKNTS</sequence>
<dbReference type="AlphaFoldDB" id="A0A1V9XTV6"/>
<dbReference type="EMBL" id="MNPL01004383">
    <property type="protein sequence ID" value="OQR76798.1"/>
    <property type="molecule type" value="Genomic_DNA"/>
</dbReference>
<feature type="region of interest" description="Disordered" evidence="1">
    <location>
        <begin position="50"/>
        <end position="71"/>
    </location>
</feature>
<proteinExistence type="predicted"/>
<protein>
    <submittedName>
        <fullName evidence="3">Uncharacterized protein</fullName>
    </submittedName>
</protein>
<feature type="compositionally biased region" description="Basic and acidic residues" evidence="1">
    <location>
        <begin position="50"/>
        <end position="67"/>
    </location>
</feature>
<keyword evidence="2" id="KW-0472">Membrane</keyword>
<evidence type="ECO:0000256" key="1">
    <source>
        <dbReference type="SAM" id="MobiDB-lite"/>
    </source>
</evidence>
<keyword evidence="4" id="KW-1185">Reference proteome</keyword>
<organism evidence="3 4">
    <name type="scientific">Tropilaelaps mercedesae</name>
    <dbReference type="NCBI Taxonomy" id="418985"/>
    <lineage>
        <taxon>Eukaryota</taxon>
        <taxon>Metazoa</taxon>
        <taxon>Ecdysozoa</taxon>
        <taxon>Arthropoda</taxon>
        <taxon>Chelicerata</taxon>
        <taxon>Arachnida</taxon>
        <taxon>Acari</taxon>
        <taxon>Parasitiformes</taxon>
        <taxon>Mesostigmata</taxon>
        <taxon>Gamasina</taxon>
        <taxon>Dermanyssoidea</taxon>
        <taxon>Laelapidae</taxon>
        <taxon>Tropilaelaps</taxon>
    </lineage>
</organism>
<evidence type="ECO:0000313" key="3">
    <source>
        <dbReference type="EMBL" id="OQR76798.1"/>
    </source>
</evidence>
<name>A0A1V9XTV6_9ACAR</name>
<evidence type="ECO:0000256" key="2">
    <source>
        <dbReference type="SAM" id="Phobius"/>
    </source>
</evidence>
<keyword evidence="2" id="KW-1133">Transmembrane helix</keyword>
<dbReference type="Proteomes" id="UP000192247">
    <property type="component" value="Unassembled WGS sequence"/>
</dbReference>
<keyword evidence="2" id="KW-0812">Transmembrane</keyword>
<evidence type="ECO:0000313" key="4">
    <source>
        <dbReference type="Proteomes" id="UP000192247"/>
    </source>
</evidence>
<reference evidence="3 4" key="1">
    <citation type="journal article" date="2017" name="Gigascience">
        <title>Draft genome of the honey bee ectoparasitic mite, Tropilaelaps mercedesae, is shaped by the parasitic life history.</title>
        <authorList>
            <person name="Dong X."/>
            <person name="Armstrong S.D."/>
            <person name="Xia D."/>
            <person name="Makepeace B.L."/>
            <person name="Darby A.C."/>
            <person name="Kadowaki T."/>
        </authorList>
    </citation>
    <scope>NUCLEOTIDE SEQUENCE [LARGE SCALE GENOMIC DNA]</scope>
    <source>
        <strain evidence="3">Wuxi-XJTLU</strain>
    </source>
</reference>
<dbReference type="InParanoid" id="A0A1V9XTV6"/>
<comment type="caution">
    <text evidence="3">The sequence shown here is derived from an EMBL/GenBank/DDBJ whole genome shotgun (WGS) entry which is preliminary data.</text>
</comment>